<dbReference type="InterPro" id="IPR018108">
    <property type="entry name" value="MCP_transmembrane"/>
</dbReference>
<dbReference type="InterPro" id="IPR023395">
    <property type="entry name" value="MCP_dom_sf"/>
</dbReference>
<keyword evidence="7" id="KW-0496">Mitochondrion</keyword>
<evidence type="ECO:0000256" key="9">
    <source>
        <dbReference type="PROSITE-ProRule" id="PRU00282"/>
    </source>
</evidence>
<organism evidence="11 12">
    <name type="scientific">Bugula neritina</name>
    <name type="common">Brown bryozoan</name>
    <name type="synonym">Sertularia neritina</name>
    <dbReference type="NCBI Taxonomy" id="10212"/>
    <lineage>
        <taxon>Eukaryota</taxon>
        <taxon>Metazoa</taxon>
        <taxon>Spiralia</taxon>
        <taxon>Lophotrochozoa</taxon>
        <taxon>Bryozoa</taxon>
        <taxon>Gymnolaemata</taxon>
        <taxon>Cheilostomatida</taxon>
        <taxon>Flustrina</taxon>
        <taxon>Buguloidea</taxon>
        <taxon>Bugulidae</taxon>
        <taxon>Bugula</taxon>
    </lineage>
</organism>
<evidence type="ECO:0000256" key="7">
    <source>
        <dbReference type="ARBA" id="ARBA00023128"/>
    </source>
</evidence>
<name>A0A7J7KB09_BUGNE</name>
<sequence>MELVKTQMQMQGVGDTSYRKRMYSSSYDTLRQLYRAKGARAMYRGMSITAARELPSFGVYFVTYEYLCRQFRREGEGFCPTWALLTAGGLAGCASWLNCYPLDVVKSRYQADGQWQKGQLVYSYSGYRDCLRRLIADNGYAGLFRGFLTTLVRAFPTNGATFAVVSLSLRYFRPVTAR</sequence>
<evidence type="ECO:0000256" key="8">
    <source>
        <dbReference type="ARBA" id="ARBA00023136"/>
    </source>
</evidence>
<keyword evidence="12" id="KW-1185">Reference proteome</keyword>
<dbReference type="PANTHER" id="PTHR45624">
    <property type="entry name" value="MITOCHONDRIAL BASIC AMINO ACIDS TRANSPORTER-RELATED"/>
    <property type="match status" value="1"/>
</dbReference>
<protein>
    <submittedName>
        <fullName evidence="11">SLC25A29</fullName>
    </submittedName>
</protein>
<reference evidence="11" key="1">
    <citation type="submission" date="2020-06" db="EMBL/GenBank/DDBJ databases">
        <title>Draft genome of Bugula neritina, a colonial animal packing powerful symbionts and potential medicines.</title>
        <authorList>
            <person name="Rayko M."/>
        </authorList>
    </citation>
    <scope>NUCLEOTIDE SEQUENCE [LARGE SCALE GENOMIC DNA]</scope>
    <source>
        <strain evidence="11">Kwan_BN1</strain>
    </source>
</reference>
<keyword evidence="5" id="KW-0677">Repeat</keyword>
<dbReference type="Proteomes" id="UP000593567">
    <property type="component" value="Unassembled WGS sequence"/>
</dbReference>
<evidence type="ECO:0000313" key="11">
    <source>
        <dbReference type="EMBL" id="KAF6035393.1"/>
    </source>
</evidence>
<dbReference type="InterPro" id="IPR050567">
    <property type="entry name" value="Mitochondrial_Carrier"/>
</dbReference>
<dbReference type="AlphaFoldDB" id="A0A7J7KB09"/>
<dbReference type="GO" id="GO:0031966">
    <property type="term" value="C:mitochondrial membrane"/>
    <property type="evidence" value="ECO:0007669"/>
    <property type="project" value="UniProtKB-SubCell"/>
</dbReference>
<dbReference type="PANTHER" id="PTHR45624:SF61">
    <property type="entry name" value="MITOCHONDRIAL BASIC AMINO ACIDS TRANSPORTER"/>
    <property type="match status" value="1"/>
</dbReference>
<dbReference type="OrthoDB" id="193856at2759"/>
<dbReference type="EMBL" id="VXIV02000884">
    <property type="protein sequence ID" value="KAF6035393.1"/>
    <property type="molecule type" value="Genomic_DNA"/>
</dbReference>
<proteinExistence type="inferred from homology"/>
<feature type="repeat" description="Solcar" evidence="9">
    <location>
        <begin position="80"/>
        <end position="171"/>
    </location>
</feature>
<accession>A0A7J7KB09</accession>
<evidence type="ECO:0000256" key="4">
    <source>
        <dbReference type="ARBA" id="ARBA00022692"/>
    </source>
</evidence>
<keyword evidence="6" id="KW-1133">Transmembrane helix</keyword>
<keyword evidence="8 9" id="KW-0472">Membrane</keyword>
<keyword evidence="4 9" id="KW-0812">Transmembrane</keyword>
<evidence type="ECO:0000256" key="10">
    <source>
        <dbReference type="RuleBase" id="RU000488"/>
    </source>
</evidence>
<keyword evidence="3 10" id="KW-0813">Transport</keyword>
<dbReference type="GO" id="GO:0005289">
    <property type="term" value="F:high-affinity L-arginine transmembrane transporter activity"/>
    <property type="evidence" value="ECO:0007669"/>
    <property type="project" value="TreeGrafter"/>
</dbReference>
<comment type="similarity">
    <text evidence="2 10">Belongs to the mitochondrial carrier (TC 2.A.29) family.</text>
</comment>
<dbReference type="SUPFAM" id="SSF103506">
    <property type="entry name" value="Mitochondrial carrier"/>
    <property type="match status" value="1"/>
</dbReference>
<evidence type="ECO:0000256" key="2">
    <source>
        <dbReference type="ARBA" id="ARBA00006375"/>
    </source>
</evidence>
<comment type="subcellular location">
    <subcellularLocation>
        <location evidence="1">Mitochondrion membrane</location>
        <topology evidence="1">Multi-pass membrane protein</topology>
    </subcellularLocation>
</comment>
<evidence type="ECO:0000256" key="1">
    <source>
        <dbReference type="ARBA" id="ARBA00004225"/>
    </source>
</evidence>
<dbReference type="Gene3D" id="1.50.40.10">
    <property type="entry name" value="Mitochondrial carrier domain"/>
    <property type="match status" value="1"/>
</dbReference>
<feature type="repeat" description="Solcar" evidence="9">
    <location>
        <begin position="1"/>
        <end position="70"/>
    </location>
</feature>
<dbReference type="Pfam" id="PF00153">
    <property type="entry name" value="Mito_carr"/>
    <property type="match status" value="2"/>
</dbReference>
<evidence type="ECO:0000256" key="5">
    <source>
        <dbReference type="ARBA" id="ARBA00022737"/>
    </source>
</evidence>
<dbReference type="GO" id="GO:1990575">
    <property type="term" value="P:mitochondrial L-ornithine transmembrane transport"/>
    <property type="evidence" value="ECO:0007669"/>
    <property type="project" value="TreeGrafter"/>
</dbReference>
<evidence type="ECO:0000256" key="3">
    <source>
        <dbReference type="ARBA" id="ARBA00022448"/>
    </source>
</evidence>
<gene>
    <name evidence="11" type="ORF">EB796_006305</name>
</gene>
<evidence type="ECO:0000313" key="12">
    <source>
        <dbReference type="Proteomes" id="UP000593567"/>
    </source>
</evidence>
<dbReference type="PROSITE" id="PS50920">
    <property type="entry name" value="SOLCAR"/>
    <property type="match status" value="2"/>
</dbReference>
<comment type="caution">
    <text evidence="11">The sequence shown here is derived from an EMBL/GenBank/DDBJ whole genome shotgun (WGS) entry which is preliminary data.</text>
</comment>
<evidence type="ECO:0000256" key="6">
    <source>
        <dbReference type="ARBA" id="ARBA00022989"/>
    </source>
</evidence>